<evidence type="ECO:0000313" key="1">
    <source>
        <dbReference type="EMBL" id="SFS39434.1"/>
    </source>
</evidence>
<sequence>MQNDPLDVRCSECGKAAQFFEPFRFTCVVRLPEVPENSHVWGRVVVEELFPEQFSWEQPDCDKPKFLQPGETGVGYRLNERGMVWCKACKTFEASTISWPEDAFWKLNVKGHELVARNREHAEQILGFLQETQRAPNRKPALRGIPTALLTRRLQQEVSNKLERALATA</sequence>
<gene>
    <name evidence="1" type="ORF">SAMN04488050_101529</name>
</gene>
<dbReference type="EMBL" id="FOZW01000001">
    <property type="protein sequence ID" value="SFS39434.1"/>
    <property type="molecule type" value="Genomic_DNA"/>
</dbReference>
<accession>A0A1I6PGV3</accession>
<proteinExistence type="predicted"/>
<dbReference type="AlphaFoldDB" id="A0A1I6PGV3"/>
<dbReference type="Proteomes" id="UP000199392">
    <property type="component" value="Unassembled WGS sequence"/>
</dbReference>
<keyword evidence="2" id="KW-1185">Reference proteome</keyword>
<dbReference type="RefSeq" id="WP_245695991.1">
    <property type="nucleotide sequence ID" value="NZ_FNCL01000002.1"/>
</dbReference>
<evidence type="ECO:0000313" key="2">
    <source>
        <dbReference type="Proteomes" id="UP000199392"/>
    </source>
</evidence>
<name>A0A1I6PGV3_9RHOB</name>
<protein>
    <submittedName>
        <fullName evidence="1">Uncharacterized protein</fullName>
    </submittedName>
</protein>
<reference evidence="2" key="1">
    <citation type="submission" date="2016-10" db="EMBL/GenBank/DDBJ databases">
        <authorList>
            <person name="Varghese N."/>
            <person name="Submissions S."/>
        </authorList>
    </citation>
    <scope>NUCLEOTIDE SEQUENCE [LARGE SCALE GENOMIC DNA]</scope>
    <source>
        <strain evidence="2">DSM 26894</strain>
    </source>
</reference>
<organism evidence="1 2">
    <name type="scientific">Alloyangia pacifica</name>
    <dbReference type="NCBI Taxonomy" id="311180"/>
    <lineage>
        <taxon>Bacteria</taxon>
        <taxon>Pseudomonadati</taxon>
        <taxon>Pseudomonadota</taxon>
        <taxon>Alphaproteobacteria</taxon>
        <taxon>Rhodobacterales</taxon>
        <taxon>Roseobacteraceae</taxon>
        <taxon>Alloyangia</taxon>
    </lineage>
</organism>